<evidence type="ECO:0000313" key="1">
    <source>
        <dbReference type="EMBL" id="GAG95410.1"/>
    </source>
</evidence>
<reference evidence="1" key="1">
    <citation type="journal article" date="2014" name="Front. Microbiol.">
        <title>High frequency of phylogenetically diverse reductive dehalogenase-homologous genes in deep subseafloor sedimentary metagenomes.</title>
        <authorList>
            <person name="Kawai M."/>
            <person name="Futagami T."/>
            <person name="Toyoda A."/>
            <person name="Takaki Y."/>
            <person name="Nishi S."/>
            <person name="Hori S."/>
            <person name="Arai W."/>
            <person name="Tsubouchi T."/>
            <person name="Morono Y."/>
            <person name="Uchiyama I."/>
            <person name="Ito T."/>
            <person name="Fujiyama A."/>
            <person name="Inagaki F."/>
            <person name="Takami H."/>
        </authorList>
    </citation>
    <scope>NUCLEOTIDE SEQUENCE</scope>
    <source>
        <strain evidence="1">Expedition CK06-06</strain>
    </source>
</reference>
<proteinExistence type="predicted"/>
<name>X1BK42_9ZZZZ</name>
<accession>X1BK42</accession>
<feature type="non-terminal residue" evidence="1">
    <location>
        <position position="1"/>
    </location>
</feature>
<protein>
    <submittedName>
        <fullName evidence="1">Uncharacterized protein</fullName>
    </submittedName>
</protein>
<organism evidence="1">
    <name type="scientific">marine sediment metagenome</name>
    <dbReference type="NCBI Taxonomy" id="412755"/>
    <lineage>
        <taxon>unclassified sequences</taxon>
        <taxon>metagenomes</taxon>
        <taxon>ecological metagenomes</taxon>
    </lineage>
</organism>
<comment type="caution">
    <text evidence="1">The sequence shown here is derived from an EMBL/GenBank/DDBJ whole genome shotgun (WGS) entry which is preliminary data.</text>
</comment>
<sequence length="55" mass="6189">LNFACDFDSNSVGSRFADMGVDKVSDYLINCVMDENARLQRKDNVWRNLISGGCK</sequence>
<dbReference type="AlphaFoldDB" id="X1BK42"/>
<dbReference type="EMBL" id="BART01028960">
    <property type="protein sequence ID" value="GAG95410.1"/>
    <property type="molecule type" value="Genomic_DNA"/>
</dbReference>
<gene>
    <name evidence="1" type="ORF">S01H4_50936</name>
</gene>